<evidence type="ECO:0000313" key="3">
    <source>
        <dbReference type="Proteomes" id="UP000637002"/>
    </source>
</evidence>
<keyword evidence="1" id="KW-0472">Membrane</keyword>
<feature type="transmembrane region" description="Helical" evidence="1">
    <location>
        <begin position="42"/>
        <end position="65"/>
    </location>
</feature>
<feature type="transmembrane region" description="Helical" evidence="1">
    <location>
        <begin position="131"/>
        <end position="151"/>
    </location>
</feature>
<evidence type="ECO:0000256" key="1">
    <source>
        <dbReference type="SAM" id="Phobius"/>
    </source>
</evidence>
<comment type="caution">
    <text evidence="2">The sequence shown here is derived from an EMBL/GenBank/DDBJ whole genome shotgun (WGS) entry which is preliminary data.</text>
</comment>
<dbReference type="Pfam" id="PF19660">
    <property type="entry name" value="DUF6163"/>
    <property type="match status" value="1"/>
</dbReference>
<dbReference type="RefSeq" id="WP_188610521.1">
    <property type="nucleotide sequence ID" value="NZ_BMGG01000006.1"/>
</dbReference>
<dbReference type="Proteomes" id="UP000637002">
    <property type="component" value="Unassembled WGS sequence"/>
</dbReference>
<reference evidence="2" key="1">
    <citation type="journal article" date="2014" name="Int. J. Syst. Evol. Microbiol.">
        <title>Complete genome sequence of Corynebacterium casei LMG S-19264T (=DSM 44701T), isolated from a smear-ripened cheese.</title>
        <authorList>
            <consortium name="US DOE Joint Genome Institute (JGI-PGF)"/>
            <person name="Walter F."/>
            <person name="Albersmeier A."/>
            <person name="Kalinowski J."/>
            <person name="Ruckert C."/>
        </authorList>
    </citation>
    <scope>NUCLEOTIDE SEQUENCE</scope>
    <source>
        <strain evidence="2">CGMCC 1.12919</strain>
    </source>
</reference>
<feature type="transmembrane region" description="Helical" evidence="1">
    <location>
        <begin position="77"/>
        <end position="99"/>
    </location>
</feature>
<dbReference type="InterPro" id="IPR046161">
    <property type="entry name" value="DUF6163"/>
</dbReference>
<feature type="transmembrane region" description="Helical" evidence="1">
    <location>
        <begin position="106"/>
        <end position="125"/>
    </location>
</feature>
<dbReference type="AlphaFoldDB" id="A0A916UIE2"/>
<gene>
    <name evidence="2" type="ORF">GCM10010994_35540</name>
</gene>
<keyword evidence="1" id="KW-0812">Transmembrane</keyword>
<proteinExistence type="predicted"/>
<name>A0A916UIE2_9HYPH</name>
<reference evidence="2" key="2">
    <citation type="submission" date="2020-09" db="EMBL/GenBank/DDBJ databases">
        <authorList>
            <person name="Sun Q."/>
            <person name="Zhou Y."/>
        </authorList>
    </citation>
    <scope>NUCLEOTIDE SEQUENCE</scope>
    <source>
        <strain evidence="2">CGMCC 1.12919</strain>
    </source>
</reference>
<keyword evidence="3" id="KW-1185">Reference proteome</keyword>
<keyword evidence="1" id="KW-1133">Transmembrane helix</keyword>
<organism evidence="2 3">
    <name type="scientific">Chelatococcus reniformis</name>
    <dbReference type="NCBI Taxonomy" id="1494448"/>
    <lineage>
        <taxon>Bacteria</taxon>
        <taxon>Pseudomonadati</taxon>
        <taxon>Pseudomonadota</taxon>
        <taxon>Alphaproteobacteria</taxon>
        <taxon>Hyphomicrobiales</taxon>
        <taxon>Chelatococcaceae</taxon>
        <taxon>Chelatococcus</taxon>
    </lineage>
</organism>
<dbReference type="EMBL" id="BMGG01000006">
    <property type="protein sequence ID" value="GGC74064.1"/>
    <property type="molecule type" value="Genomic_DNA"/>
</dbReference>
<evidence type="ECO:0000313" key="2">
    <source>
        <dbReference type="EMBL" id="GGC74064.1"/>
    </source>
</evidence>
<sequence>MTILKGLLAKREQTDGAERGVLEALRESTGVAHIRWSRILVWFMRLMAVVWMVLGLTTWADILGILPAAAPFEDRTFGAQATLVYFAVLNLVAAVGLWLTSTWGGIMWLLAVMSQLILAIFVPRAVASGSFTIVMFSLLIAIYLTISWLAAHDQE</sequence>
<protein>
    <submittedName>
        <fullName evidence="2">Uncharacterized protein</fullName>
    </submittedName>
</protein>
<accession>A0A916UIE2</accession>